<proteinExistence type="predicted"/>
<gene>
    <name evidence="2" type="ORF">CROST_002780</name>
</gene>
<dbReference type="STRING" id="84029.CROST_26780"/>
<dbReference type="Proteomes" id="UP000190951">
    <property type="component" value="Chromosome"/>
</dbReference>
<dbReference type="Pfam" id="PF02517">
    <property type="entry name" value="Rce1-like"/>
    <property type="match status" value="1"/>
</dbReference>
<accession>A0A1S8MBP4</accession>
<dbReference type="GO" id="GO:0004175">
    <property type="term" value="F:endopeptidase activity"/>
    <property type="evidence" value="ECO:0007669"/>
    <property type="project" value="UniProtKB-ARBA"/>
</dbReference>
<dbReference type="InterPro" id="IPR052710">
    <property type="entry name" value="CAAX_protease"/>
</dbReference>
<reference evidence="2 3" key="1">
    <citation type="submission" date="2022-04" db="EMBL/GenBank/DDBJ databases">
        <title>Genome sequence of C. roseum typestrain.</title>
        <authorList>
            <person name="Poehlein A."/>
            <person name="Schoch T."/>
            <person name="Duerre P."/>
            <person name="Daniel R."/>
        </authorList>
    </citation>
    <scope>NUCLEOTIDE SEQUENCE [LARGE SCALE GENOMIC DNA]</scope>
    <source>
        <strain evidence="2 3">DSM 7320</strain>
    </source>
</reference>
<dbReference type="GO" id="GO:0080120">
    <property type="term" value="P:CAAX-box protein maturation"/>
    <property type="evidence" value="ECO:0007669"/>
    <property type="project" value="UniProtKB-ARBA"/>
</dbReference>
<dbReference type="AlphaFoldDB" id="A0A1S8MBP4"/>
<dbReference type="EMBL" id="CP096983">
    <property type="protein sequence ID" value="URZ09597.1"/>
    <property type="molecule type" value="Genomic_DNA"/>
</dbReference>
<keyword evidence="3" id="KW-1185">Reference proteome</keyword>
<evidence type="ECO:0000313" key="2">
    <source>
        <dbReference type="EMBL" id="URZ09597.1"/>
    </source>
</evidence>
<dbReference type="PANTHER" id="PTHR36435:SF1">
    <property type="entry name" value="CAAX AMINO TERMINAL PROTEASE FAMILY PROTEIN"/>
    <property type="match status" value="1"/>
</dbReference>
<dbReference type="RefSeq" id="WP_077833290.1">
    <property type="nucleotide sequence ID" value="NZ_CP096983.1"/>
</dbReference>
<feature type="domain" description="CAAX prenyl protease 2/Lysostaphin resistance protein A-like" evidence="1">
    <location>
        <begin position="105"/>
        <end position="195"/>
    </location>
</feature>
<dbReference type="PANTHER" id="PTHR36435">
    <property type="entry name" value="SLR1288 PROTEIN"/>
    <property type="match status" value="1"/>
</dbReference>
<sequence>MKKFHWLFIFIFFIISGLLLSFKIEYLKEIGLETLFLSIGLFIIFILNHKNILLPTNLRNINRTTILYILALSFLATLLTTYILCLFSYFNIGYFNYSKDSNKITLIEILITLLFSPICEEILFRAGLLSLLIKKIPLHLSILIQGIIFAFLHGLSFKTITFYTALVGGIILGYIFYYTRSVIASILCHFMYNLMGLFIGILVFKITTLFTLVFCIFLCLLCLLIIFFCIQEIKSSSKPLSSH</sequence>
<organism evidence="2 3">
    <name type="scientific">Clostridium felsineum</name>
    <dbReference type="NCBI Taxonomy" id="36839"/>
    <lineage>
        <taxon>Bacteria</taxon>
        <taxon>Bacillati</taxon>
        <taxon>Bacillota</taxon>
        <taxon>Clostridia</taxon>
        <taxon>Eubacteriales</taxon>
        <taxon>Clostridiaceae</taxon>
        <taxon>Clostridium</taxon>
    </lineage>
</organism>
<name>A0A1S8MBP4_9CLOT</name>
<evidence type="ECO:0000313" key="3">
    <source>
        <dbReference type="Proteomes" id="UP000190951"/>
    </source>
</evidence>
<protein>
    <recommendedName>
        <fullName evidence="1">CAAX prenyl protease 2/Lysostaphin resistance protein A-like domain-containing protein</fullName>
    </recommendedName>
</protein>
<dbReference type="InterPro" id="IPR003675">
    <property type="entry name" value="Rce1/LyrA-like_dom"/>
</dbReference>
<evidence type="ECO:0000259" key="1">
    <source>
        <dbReference type="Pfam" id="PF02517"/>
    </source>
</evidence>
<dbReference type="KEGG" id="crw:CROST_002780"/>